<dbReference type="Proteomes" id="UP001596978">
    <property type="component" value="Unassembled WGS sequence"/>
</dbReference>
<comment type="caution">
    <text evidence="3">The sequence shown here is derived from an EMBL/GenBank/DDBJ whole genome shotgun (WGS) entry which is preliminary data.</text>
</comment>
<dbReference type="NCBIfam" id="TIGR00051">
    <property type="entry name" value="YbgC/FadM family acyl-CoA thioesterase"/>
    <property type="match status" value="1"/>
</dbReference>
<proteinExistence type="inferred from homology"/>
<dbReference type="PANTHER" id="PTHR31793:SF27">
    <property type="entry name" value="NOVEL THIOESTERASE SUPERFAMILY DOMAIN AND SAPOSIN A-TYPE DOMAIN CONTAINING PROTEIN (0610012H03RIK)"/>
    <property type="match status" value="1"/>
</dbReference>
<dbReference type="InterPro" id="IPR050563">
    <property type="entry name" value="4-hydroxybenzoyl-CoA_TE"/>
</dbReference>
<dbReference type="PIRSF" id="PIRSF003230">
    <property type="entry name" value="YbgC"/>
    <property type="match status" value="1"/>
</dbReference>
<dbReference type="InterPro" id="IPR006684">
    <property type="entry name" value="YbgC/YbaW"/>
</dbReference>
<evidence type="ECO:0000256" key="2">
    <source>
        <dbReference type="ARBA" id="ARBA00022801"/>
    </source>
</evidence>
<protein>
    <submittedName>
        <fullName evidence="3">Acyl-CoA thioesterase</fullName>
        <ecNumber evidence="3">3.1.2.-</ecNumber>
    </submittedName>
</protein>
<evidence type="ECO:0000313" key="4">
    <source>
        <dbReference type="Proteomes" id="UP001596978"/>
    </source>
</evidence>
<dbReference type="RefSeq" id="WP_386407075.1">
    <property type="nucleotide sequence ID" value="NZ_JBHTJH010000004.1"/>
</dbReference>
<accession>A0ABW3CW33</accession>
<dbReference type="Gene3D" id="3.10.129.10">
    <property type="entry name" value="Hotdog Thioesterase"/>
    <property type="match status" value="1"/>
</dbReference>
<dbReference type="CDD" id="cd00586">
    <property type="entry name" value="4HBT"/>
    <property type="match status" value="1"/>
</dbReference>
<dbReference type="EMBL" id="JBHTJH010000004">
    <property type="protein sequence ID" value="MFD0861863.1"/>
    <property type="molecule type" value="Genomic_DNA"/>
</dbReference>
<organism evidence="3 4">
    <name type="scientific">Sungkyunkwania multivorans</name>
    <dbReference type="NCBI Taxonomy" id="1173618"/>
    <lineage>
        <taxon>Bacteria</taxon>
        <taxon>Pseudomonadati</taxon>
        <taxon>Bacteroidota</taxon>
        <taxon>Flavobacteriia</taxon>
        <taxon>Flavobacteriales</taxon>
        <taxon>Flavobacteriaceae</taxon>
        <taxon>Sungkyunkwania</taxon>
    </lineage>
</organism>
<comment type="similarity">
    <text evidence="1">Belongs to the 4-hydroxybenzoyl-CoA thioesterase family.</text>
</comment>
<dbReference type="Pfam" id="PF13279">
    <property type="entry name" value="4HBT_2"/>
    <property type="match status" value="1"/>
</dbReference>
<evidence type="ECO:0000256" key="1">
    <source>
        <dbReference type="ARBA" id="ARBA00005953"/>
    </source>
</evidence>
<sequence length="138" mass="16013">MLSNKIGTTQVRVRYGETDQMGIVYYGNYPQYLEVGRVEWLRKLGVSYKFMEENGIMLPVISLHVNYKKSATYDDLLTVRTMLVKKPNVRIEFDYEIINEKGEIVVTANTQLAFINMKTGRPTKCPNYILEKLEGETF</sequence>
<dbReference type="PANTHER" id="PTHR31793">
    <property type="entry name" value="4-HYDROXYBENZOYL-COA THIOESTERASE FAMILY MEMBER"/>
    <property type="match status" value="1"/>
</dbReference>
<evidence type="ECO:0000313" key="3">
    <source>
        <dbReference type="EMBL" id="MFD0861863.1"/>
    </source>
</evidence>
<keyword evidence="4" id="KW-1185">Reference proteome</keyword>
<dbReference type="EC" id="3.1.2.-" evidence="3"/>
<dbReference type="SUPFAM" id="SSF54637">
    <property type="entry name" value="Thioesterase/thiol ester dehydrase-isomerase"/>
    <property type="match status" value="1"/>
</dbReference>
<gene>
    <name evidence="3" type="ORF">ACFQ1M_06565</name>
</gene>
<reference evidence="4" key="1">
    <citation type="journal article" date="2019" name="Int. J. Syst. Evol. Microbiol.">
        <title>The Global Catalogue of Microorganisms (GCM) 10K type strain sequencing project: providing services to taxonomists for standard genome sequencing and annotation.</title>
        <authorList>
            <consortium name="The Broad Institute Genomics Platform"/>
            <consortium name="The Broad Institute Genome Sequencing Center for Infectious Disease"/>
            <person name="Wu L."/>
            <person name="Ma J."/>
        </authorList>
    </citation>
    <scope>NUCLEOTIDE SEQUENCE [LARGE SCALE GENOMIC DNA]</scope>
    <source>
        <strain evidence="4">CCUG 62952</strain>
    </source>
</reference>
<keyword evidence="2 3" id="KW-0378">Hydrolase</keyword>
<name>A0ABW3CW33_9FLAO</name>
<dbReference type="GO" id="GO:0016787">
    <property type="term" value="F:hydrolase activity"/>
    <property type="evidence" value="ECO:0007669"/>
    <property type="project" value="UniProtKB-KW"/>
</dbReference>
<dbReference type="InterPro" id="IPR029069">
    <property type="entry name" value="HotDog_dom_sf"/>
</dbReference>